<evidence type="ECO:0000256" key="1">
    <source>
        <dbReference type="SAM" id="MobiDB-lite"/>
    </source>
</evidence>
<proteinExistence type="predicted"/>
<feature type="region of interest" description="Disordered" evidence="1">
    <location>
        <begin position="249"/>
        <end position="291"/>
    </location>
</feature>
<feature type="region of interest" description="Disordered" evidence="1">
    <location>
        <begin position="1"/>
        <end position="29"/>
    </location>
</feature>
<name>A0A1Z5JEA7_FISSO</name>
<dbReference type="EMBL" id="BDSP01000050">
    <property type="protein sequence ID" value="GAX12309.1"/>
    <property type="molecule type" value="Genomic_DNA"/>
</dbReference>
<gene>
    <name evidence="2" type="ORF">FisN_1Hh241</name>
</gene>
<feature type="compositionally biased region" description="Low complexity" evidence="1">
    <location>
        <begin position="268"/>
        <end position="277"/>
    </location>
</feature>
<sequence length="291" mass="32488">MEETTSPPAKRQRQNHLDDSSPSTIVNNAARDGPVASLLNVPLAVIFQYQPHTITKTKPLLSRAEAQAFLQVHYCAQDMDALIATAEAAFRQKLQYLEFEQSICGKDHPLTRSLVPLLQRNSYQSLQQHVSAEMNHAILLELEQAAFSLQQFAEMNASTAEQFADITGMKELAEAKSKLSELQLELSQRIAAMVTQQITEENSTQWCSMTEYCHRLFPNTLRKEVDNDSQETSDKPSMLNGVQKGVLNNIEEPSALSVREVQKTTVASSSESPSSDTVSDKNVTFEEERNV</sequence>
<protein>
    <submittedName>
        <fullName evidence="2">Uncharacterized protein</fullName>
    </submittedName>
</protein>
<dbReference type="InParanoid" id="A0A1Z5JEA7"/>
<reference evidence="2 3" key="1">
    <citation type="journal article" date="2015" name="Plant Cell">
        <title>Oil accumulation by the oleaginous diatom Fistulifera solaris as revealed by the genome and transcriptome.</title>
        <authorList>
            <person name="Tanaka T."/>
            <person name="Maeda Y."/>
            <person name="Veluchamy A."/>
            <person name="Tanaka M."/>
            <person name="Abida H."/>
            <person name="Marechal E."/>
            <person name="Bowler C."/>
            <person name="Muto M."/>
            <person name="Sunaga Y."/>
            <person name="Tanaka M."/>
            <person name="Yoshino T."/>
            <person name="Taniguchi T."/>
            <person name="Fukuda Y."/>
            <person name="Nemoto M."/>
            <person name="Matsumoto M."/>
            <person name="Wong P.S."/>
            <person name="Aburatani S."/>
            <person name="Fujibuchi W."/>
        </authorList>
    </citation>
    <scope>NUCLEOTIDE SEQUENCE [LARGE SCALE GENOMIC DNA]</scope>
    <source>
        <strain evidence="2 3">JPCC DA0580</strain>
    </source>
</reference>
<evidence type="ECO:0000313" key="2">
    <source>
        <dbReference type="EMBL" id="GAX12309.1"/>
    </source>
</evidence>
<dbReference type="AlphaFoldDB" id="A0A1Z5JEA7"/>
<dbReference type="Proteomes" id="UP000198406">
    <property type="component" value="Unassembled WGS sequence"/>
</dbReference>
<accession>A0A1Z5JEA7</accession>
<organism evidence="2 3">
    <name type="scientific">Fistulifera solaris</name>
    <name type="common">Oleaginous diatom</name>
    <dbReference type="NCBI Taxonomy" id="1519565"/>
    <lineage>
        <taxon>Eukaryota</taxon>
        <taxon>Sar</taxon>
        <taxon>Stramenopiles</taxon>
        <taxon>Ochrophyta</taxon>
        <taxon>Bacillariophyta</taxon>
        <taxon>Bacillariophyceae</taxon>
        <taxon>Bacillariophycidae</taxon>
        <taxon>Naviculales</taxon>
        <taxon>Naviculaceae</taxon>
        <taxon>Fistulifera</taxon>
    </lineage>
</organism>
<comment type="caution">
    <text evidence="2">The sequence shown here is derived from an EMBL/GenBank/DDBJ whole genome shotgun (WGS) entry which is preliminary data.</text>
</comment>
<keyword evidence="3" id="KW-1185">Reference proteome</keyword>
<evidence type="ECO:0000313" key="3">
    <source>
        <dbReference type="Proteomes" id="UP000198406"/>
    </source>
</evidence>